<dbReference type="EMBL" id="MUGO01000001">
    <property type="protein sequence ID" value="PQA98014.1"/>
    <property type="molecule type" value="Genomic_DNA"/>
</dbReference>
<accession>A0A1N7MGB8</accession>
<organism evidence="3 4">
    <name type="scientific">Chryseobacterium piscicola</name>
    <dbReference type="NCBI Taxonomy" id="551459"/>
    <lineage>
        <taxon>Bacteria</taxon>
        <taxon>Pseudomonadati</taxon>
        <taxon>Bacteroidota</taxon>
        <taxon>Flavobacteriia</taxon>
        <taxon>Flavobacteriales</taxon>
        <taxon>Weeksellaceae</taxon>
        <taxon>Chryseobacterium group</taxon>
        <taxon>Chryseobacterium</taxon>
    </lineage>
</organism>
<dbReference type="AlphaFoldDB" id="A0A1N7MGB8"/>
<reference evidence="3" key="3">
    <citation type="submission" date="2017-01" db="EMBL/GenBank/DDBJ databases">
        <authorList>
            <person name="Mah S.A."/>
            <person name="Swanson W.J."/>
            <person name="Moy G.W."/>
            <person name="Vacquier V.D."/>
        </authorList>
    </citation>
    <scope>NUCLEOTIDE SEQUENCE [LARGE SCALE GENOMIC DNA]</scope>
    <source>
        <strain evidence="3">DSM 21068</strain>
    </source>
</reference>
<feature type="transmembrane region" description="Helical" evidence="1">
    <location>
        <begin position="179"/>
        <end position="197"/>
    </location>
</feature>
<evidence type="ECO:0000313" key="5">
    <source>
        <dbReference type="Proteomes" id="UP000238314"/>
    </source>
</evidence>
<dbReference type="OrthoDB" id="581042at2"/>
<dbReference type="Proteomes" id="UP000186246">
    <property type="component" value="Unassembled WGS sequence"/>
</dbReference>
<dbReference type="InterPro" id="IPR025332">
    <property type="entry name" value="DUF4238"/>
</dbReference>
<dbReference type="RefSeq" id="WP_076451658.1">
    <property type="nucleotide sequence ID" value="NZ_FTOJ01000004.1"/>
</dbReference>
<evidence type="ECO:0000313" key="2">
    <source>
        <dbReference type="EMBL" id="PQA98014.1"/>
    </source>
</evidence>
<keyword evidence="1" id="KW-0472">Membrane</keyword>
<sequence>MQKKKKQHYVWKEYLKNWSINNYINTILLRKNLETKVNLVNTSLENYFYTVPNYSDQDFLEILQIVDDHASEYSRPQIIQIISAIYKNSNLSKHFESTVQDFAELERINMIEDFFTNIEELGKKLIRSNSVQQIIELLKNDAEYSDALFFISFQYVRTKKMKENVLKGIRESNFYKEKYWLIFQIIYGFEIGIGLSIRKKIKLNFLVSKSDYNFITSDNPIFNFLENDKNEDGAVKDMELYYPLNPKIALIISSSDKNEIEETIINEIDIENLNRKVYNNALENIYFFESTDVVNL</sequence>
<reference evidence="2 5" key="1">
    <citation type="submission" date="2016-11" db="EMBL/GenBank/DDBJ databases">
        <title>Whole genomes of Flavobacteriaceae.</title>
        <authorList>
            <person name="Stine C."/>
            <person name="Li C."/>
            <person name="Tadesse D."/>
        </authorList>
    </citation>
    <scope>NUCLEOTIDE SEQUENCE [LARGE SCALE GENOMIC DNA]</scope>
    <source>
        <strain evidence="2 5">DSM 21068</strain>
    </source>
</reference>
<reference evidence="4" key="2">
    <citation type="submission" date="2017-01" db="EMBL/GenBank/DDBJ databases">
        <authorList>
            <person name="Varghese N."/>
            <person name="Submissions S."/>
        </authorList>
    </citation>
    <scope>NUCLEOTIDE SEQUENCE [LARGE SCALE GENOMIC DNA]</scope>
    <source>
        <strain evidence="4">DSM 21068</strain>
    </source>
</reference>
<gene>
    <name evidence="2" type="ORF">B0A70_00040</name>
    <name evidence="3" type="ORF">SAMN05421796_104263</name>
</gene>
<dbReference type="STRING" id="551459.SAMN05421796_104263"/>
<name>A0A1N7MGB8_9FLAO</name>
<keyword evidence="1" id="KW-0812">Transmembrane</keyword>
<dbReference type="Pfam" id="PF14022">
    <property type="entry name" value="DUF4238"/>
    <property type="match status" value="1"/>
</dbReference>
<dbReference type="EMBL" id="FTOJ01000004">
    <property type="protein sequence ID" value="SIS85082.1"/>
    <property type="molecule type" value="Genomic_DNA"/>
</dbReference>
<evidence type="ECO:0000256" key="1">
    <source>
        <dbReference type="SAM" id="Phobius"/>
    </source>
</evidence>
<evidence type="ECO:0000313" key="3">
    <source>
        <dbReference type="EMBL" id="SIS85082.1"/>
    </source>
</evidence>
<protein>
    <recommendedName>
        <fullName evidence="6">DUF4238 domain-containing protein</fullName>
    </recommendedName>
</protein>
<proteinExistence type="predicted"/>
<evidence type="ECO:0008006" key="6">
    <source>
        <dbReference type="Google" id="ProtNLM"/>
    </source>
</evidence>
<dbReference type="Proteomes" id="UP000238314">
    <property type="component" value="Unassembled WGS sequence"/>
</dbReference>
<keyword evidence="1" id="KW-1133">Transmembrane helix</keyword>
<keyword evidence="5" id="KW-1185">Reference proteome</keyword>
<evidence type="ECO:0000313" key="4">
    <source>
        <dbReference type="Proteomes" id="UP000186246"/>
    </source>
</evidence>